<evidence type="ECO:0000256" key="3">
    <source>
        <dbReference type="ARBA" id="ARBA00022793"/>
    </source>
</evidence>
<dbReference type="Proteomes" id="UP000183469">
    <property type="component" value="Unassembled WGS sequence"/>
</dbReference>
<dbReference type="NCBIfam" id="TIGR03330">
    <property type="entry name" value="SAM_DCase_Bsu"/>
    <property type="match status" value="1"/>
</dbReference>
<evidence type="ECO:0000313" key="14">
    <source>
        <dbReference type="Proteomes" id="UP000183469"/>
    </source>
</evidence>
<keyword evidence="8" id="KW-0456">Lyase</keyword>
<keyword evidence="2" id="KW-0949">S-adenosyl-L-methionine</keyword>
<organism evidence="12 14">
    <name type="scientific">Selenomonas ruminantium</name>
    <dbReference type="NCBI Taxonomy" id="971"/>
    <lineage>
        <taxon>Bacteria</taxon>
        <taxon>Bacillati</taxon>
        <taxon>Bacillota</taxon>
        <taxon>Negativicutes</taxon>
        <taxon>Selenomonadales</taxon>
        <taxon>Selenomonadaceae</taxon>
        <taxon>Selenomonas</taxon>
    </lineage>
</organism>
<dbReference type="EMBL" id="FNQG01000002">
    <property type="protein sequence ID" value="SDZ78245.1"/>
    <property type="molecule type" value="Genomic_DNA"/>
</dbReference>
<evidence type="ECO:0000256" key="1">
    <source>
        <dbReference type="ARBA" id="ARBA00001928"/>
    </source>
</evidence>
<evidence type="ECO:0000313" key="15">
    <source>
        <dbReference type="Proteomes" id="UP000183843"/>
    </source>
</evidence>
<keyword evidence="7" id="KW-0865">Zymogen</keyword>
<evidence type="ECO:0000256" key="8">
    <source>
        <dbReference type="ARBA" id="ARBA00023239"/>
    </source>
</evidence>
<comment type="cofactor">
    <cofactor evidence="1">
        <name>pyruvate</name>
        <dbReference type="ChEBI" id="CHEBI:15361"/>
    </cofactor>
</comment>
<evidence type="ECO:0000256" key="10">
    <source>
        <dbReference type="ARBA" id="ARBA00023317"/>
    </source>
</evidence>
<accession>A0A1H3VTT4</accession>
<dbReference type="InterPro" id="IPR003826">
    <property type="entry name" value="AdoMetDC_fam_prok"/>
</dbReference>
<keyword evidence="10" id="KW-0670">Pyruvate</keyword>
<evidence type="ECO:0000256" key="4">
    <source>
        <dbReference type="ARBA" id="ARBA00022813"/>
    </source>
</evidence>
<keyword evidence="9" id="KW-0704">Schiff base</keyword>
<gene>
    <name evidence="13" type="ORF">SAMN05216587_103190</name>
    <name evidence="12" type="ORF">SAMN05660648_00576</name>
</gene>
<dbReference type="GO" id="GO:0008295">
    <property type="term" value="P:spermidine biosynthetic process"/>
    <property type="evidence" value="ECO:0007669"/>
    <property type="project" value="UniProtKB-KW"/>
</dbReference>
<evidence type="ECO:0000256" key="2">
    <source>
        <dbReference type="ARBA" id="ARBA00022691"/>
    </source>
</evidence>
<keyword evidence="4" id="KW-0068">Autocatalytic cleavage</keyword>
<evidence type="ECO:0000256" key="11">
    <source>
        <dbReference type="SAM" id="Coils"/>
    </source>
</evidence>
<dbReference type="EMBL" id="FOJX01000003">
    <property type="protein sequence ID" value="SFA90669.1"/>
    <property type="molecule type" value="Genomic_DNA"/>
</dbReference>
<dbReference type="InterPro" id="IPR016067">
    <property type="entry name" value="S-AdoMet_deCO2ase_core"/>
</dbReference>
<dbReference type="SUPFAM" id="SSF56276">
    <property type="entry name" value="S-adenosylmethionine decarboxylase"/>
    <property type="match status" value="1"/>
</dbReference>
<reference evidence="14 15" key="1">
    <citation type="submission" date="2016-10" db="EMBL/GenBank/DDBJ databases">
        <authorList>
            <person name="de Groot N.N."/>
        </authorList>
    </citation>
    <scope>NUCLEOTIDE SEQUENCE [LARGE SCALE GENOMIC DNA]</scope>
    <source>
        <strain evidence="12 14">DSM 2872</strain>
        <strain evidence="13 15">L14</strain>
    </source>
</reference>
<dbReference type="PANTHER" id="PTHR33866:SF2">
    <property type="entry name" value="S-ADENOSYLMETHIONINE DECARBOXYLASE PROENZYME"/>
    <property type="match status" value="1"/>
</dbReference>
<dbReference type="Pfam" id="PF02675">
    <property type="entry name" value="AdoMet_dc"/>
    <property type="match status" value="1"/>
</dbReference>
<dbReference type="InterPro" id="IPR017716">
    <property type="entry name" value="S-AdoMet_deCOase_pro-enz"/>
</dbReference>
<sequence length="154" mass="17497">MKILARHLTADLFNCQNHQLDDNELILDMLKKILQDLELQLMSFSAEALDNGHNALMLTLADGHITLHVYPEMKYVALDVFLCQENAEPDKLGQAIRAFFKPDKTKTTVLKRGDFGAPKEIKPKVKTKVAPLRKIHNTGAKVIRILARRNNNQQ</sequence>
<dbReference type="OrthoDB" id="9793120at2"/>
<evidence type="ECO:0000313" key="13">
    <source>
        <dbReference type="EMBL" id="SFA90669.1"/>
    </source>
</evidence>
<proteinExistence type="predicted"/>
<keyword evidence="5" id="KW-0745">Spermidine biosynthesis</keyword>
<dbReference type="PANTHER" id="PTHR33866">
    <property type="entry name" value="S-ADENOSYLMETHIONINE DECARBOXYLASE PROENZYME"/>
    <property type="match status" value="1"/>
</dbReference>
<protein>
    <submittedName>
        <fullName evidence="12">S-adenosylmethionine decarboxylase</fullName>
    </submittedName>
</protein>
<dbReference type="RefSeq" id="WP_026761057.1">
    <property type="nucleotide sequence ID" value="NZ_FNQG01000002.1"/>
</dbReference>
<evidence type="ECO:0000256" key="5">
    <source>
        <dbReference type="ARBA" id="ARBA00023066"/>
    </source>
</evidence>
<evidence type="ECO:0000256" key="9">
    <source>
        <dbReference type="ARBA" id="ARBA00023270"/>
    </source>
</evidence>
<name>A0A1H3VTT4_SELRU</name>
<dbReference type="AlphaFoldDB" id="A0A1H3VTT4"/>
<dbReference type="GO" id="GO:0005829">
    <property type="term" value="C:cytosol"/>
    <property type="evidence" value="ECO:0007669"/>
    <property type="project" value="TreeGrafter"/>
</dbReference>
<keyword evidence="11" id="KW-0175">Coiled coil</keyword>
<dbReference type="GO" id="GO:0004014">
    <property type="term" value="F:adenosylmethionine decarboxylase activity"/>
    <property type="evidence" value="ECO:0007669"/>
    <property type="project" value="InterPro"/>
</dbReference>
<keyword evidence="6" id="KW-0620">Polyamine biosynthesis</keyword>
<dbReference type="Proteomes" id="UP000183843">
    <property type="component" value="Unassembled WGS sequence"/>
</dbReference>
<evidence type="ECO:0000313" key="12">
    <source>
        <dbReference type="EMBL" id="SDZ78245.1"/>
    </source>
</evidence>
<keyword evidence="3" id="KW-0210">Decarboxylase</keyword>
<feature type="coiled-coil region" evidence="11">
    <location>
        <begin position="20"/>
        <end position="47"/>
    </location>
</feature>
<dbReference type="Gene3D" id="3.60.90.10">
    <property type="entry name" value="S-adenosylmethionine decarboxylase"/>
    <property type="match status" value="1"/>
</dbReference>
<evidence type="ECO:0000256" key="6">
    <source>
        <dbReference type="ARBA" id="ARBA00023115"/>
    </source>
</evidence>
<evidence type="ECO:0000256" key="7">
    <source>
        <dbReference type="ARBA" id="ARBA00023145"/>
    </source>
</evidence>